<feature type="domain" description="Spore germination protein N-terminal" evidence="1">
    <location>
        <begin position="26"/>
        <end position="135"/>
    </location>
</feature>
<keyword evidence="3" id="KW-1185">Reference proteome</keyword>
<dbReference type="InterPro" id="IPR008844">
    <property type="entry name" value="Spore_GerAC-like"/>
</dbReference>
<evidence type="ECO:0000313" key="3">
    <source>
        <dbReference type="Proteomes" id="UP001529380"/>
    </source>
</evidence>
<dbReference type="RefSeq" id="WP_289599219.1">
    <property type="nucleotide sequence ID" value="NZ_JAUDCL010000004.1"/>
</dbReference>
<gene>
    <name evidence="2" type="ORF">QUW08_03655</name>
</gene>
<comment type="caution">
    <text evidence="2">The sequence shown here is derived from an EMBL/GenBank/DDBJ whole genome shotgun (WGS) entry which is preliminary data.</text>
</comment>
<evidence type="ECO:0000259" key="1">
    <source>
        <dbReference type="Pfam" id="PF25198"/>
    </source>
</evidence>
<dbReference type="Gene3D" id="3.30.300.210">
    <property type="entry name" value="Nutrient germinant receptor protein C, domain 3"/>
    <property type="match status" value="1"/>
</dbReference>
<dbReference type="Proteomes" id="UP001529380">
    <property type="component" value="Unassembled WGS sequence"/>
</dbReference>
<protein>
    <recommendedName>
        <fullName evidence="1">Spore germination protein N-terminal domain-containing protein</fullName>
    </recommendedName>
</protein>
<reference evidence="2 3" key="1">
    <citation type="submission" date="2023-06" db="EMBL/GenBank/DDBJ databases">
        <title>Identification and characterization of horizontal gene transfer across gut microbiota members of farm animals based on homology search.</title>
        <authorList>
            <person name="Schwarzerova J."/>
            <person name="Nykrynova M."/>
            <person name="Jureckova K."/>
            <person name="Cejkova D."/>
            <person name="Rychlik I."/>
        </authorList>
    </citation>
    <scope>NUCLEOTIDE SEQUENCE [LARGE SCALE GENOMIC DNA]</scope>
    <source>
        <strain evidence="2 3">ET340</strain>
    </source>
</reference>
<dbReference type="EMBL" id="JAUDCL010000004">
    <property type="protein sequence ID" value="MDM8200393.1"/>
    <property type="molecule type" value="Genomic_DNA"/>
</dbReference>
<evidence type="ECO:0000313" key="2">
    <source>
        <dbReference type="EMBL" id="MDM8200393.1"/>
    </source>
</evidence>
<dbReference type="PANTHER" id="PTHR35789">
    <property type="entry name" value="SPORE GERMINATION PROTEIN B3"/>
    <property type="match status" value="1"/>
</dbReference>
<dbReference type="InterPro" id="IPR057336">
    <property type="entry name" value="GerAC_N"/>
</dbReference>
<dbReference type="PROSITE" id="PS51257">
    <property type="entry name" value="PROKAR_LIPOPROTEIN"/>
    <property type="match status" value="1"/>
</dbReference>
<name>A0ABT7UPX8_9FIRM</name>
<organism evidence="2 3">
    <name type="scientific">Allofournierella massiliensis</name>
    <dbReference type="NCBI Taxonomy" id="1650663"/>
    <lineage>
        <taxon>Bacteria</taxon>
        <taxon>Bacillati</taxon>
        <taxon>Bacillota</taxon>
        <taxon>Clostridia</taxon>
        <taxon>Eubacteriales</taxon>
        <taxon>Oscillospiraceae</taxon>
        <taxon>Allofournierella</taxon>
    </lineage>
</organism>
<dbReference type="PANTHER" id="PTHR35789:SF1">
    <property type="entry name" value="SPORE GERMINATION PROTEIN B3"/>
    <property type="match status" value="1"/>
</dbReference>
<sequence>MKLLKLATSLLITAALCGCSSTGLGDKVIVKALLLDYQKEYLAQVLVLEPQPSADAGEAAETIRLIEGSGSTLAEAIHDVESARAEELFYGQNELLLLGPGLQRTGIAECCRFLYENSAGRPNMAVWGINRPANEQPLNEENAGPVLDSIRRLGERGEYRTYLYQLAAAQNGVFLPLVYLSEENNVQMEGLTLYQNGVPAVRFTGSEIELAALLSGQTGTGQLQVQGESSPVTLSIRSPKLIYDCVEQEGSLQLTIRFSGHVEQMTGEHLPASREQRRELLKQFNTQLEQTAEKVIRQSFTPEADPFCFLSRFCNRNTQLTNSLAETGALYRPGTVQFSSALQLL</sequence>
<proteinExistence type="predicted"/>
<dbReference type="InterPro" id="IPR038501">
    <property type="entry name" value="Spore_GerAC_C_sf"/>
</dbReference>
<dbReference type="Pfam" id="PF25198">
    <property type="entry name" value="Spore_GerAC_N"/>
    <property type="match status" value="1"/>
</dbReference>
<accession>A0ABT7UPX8</accession>